<proteinExistence type="predicted"/>
<accession>G4TBJ9</accession>
<gene>
    <name evidence="3" type="ORF">PIIN_02559</name>
</gene>
<dbReference type="Pfam" id="PF00651">
    <property type="entry name" value="BTB"/>
    <property type="match status" value="1"/>
</dbReference>
<dbReference type="PROSITE" id="PS50097">
    <property type="entry name" value="BTB"/>
    <property type="match status" value="1"/>
</dbReference>
<protein>
    <recommendedName>
        <fullName evidence="2">BTB domain-containing protein</fullName>
    </recommendedName>
</protein>
<dbReference type="SUPFAM" id="SSF54695">
    <property type="entry name" value="POZ domain"/>
    <property type="match status" value="1"/>
</dbReference>
<dbReference type="eggNOG" id="ENOG502R1YF">
    <property type="taxonomic scope" value="Eukaryota"/>
</dbReference>
<feature type="domain" description="BTB" evidence="2">
    <location>
        <begin position="32"/>
        <end position="98"/>
    </location>
</feature>
<reference evidence="3 4" key="1">
    <citation type="journal article" date="2011" name="PLoS Pathog.">
        <title>Endophytic Life Strategies Decoded by Genome and Transcriptome Analyses of the Mutualistic Root Symbiont Piriformospora indica.</title>
        <authorList>
            <person name="Zuccaro A."/>
            <person name="Lahrmann U."/>
            <person name="Guldener U."/>
            <person name="Langen G."/>
            <person name="Pfiffi S."/>
            <person name="Biedenkopf D."/>
            <person name="Wong P."/>
            <person name="Samans B."/>
            <person name="Grimm C."/>
            <person name="Basiewicz M."/>
            <person name="Murat C."/>
            <person name="Martin F."/>
            <person name="Kogel K.H."/>
        </authorList>
    </citation>
    <scope>NUCLEOTIDE SEQUENCE [LARGE SCALE GENOMIC DNA]</scope>
    <source>
        <strain evidence="3 4">DSM 11827</strain>
    </source>
</reference>
<dbReference type="EMBL" id="CAFZ01000038">
    <property type="protein sequence ID" value="CCA68695.1"/>
    <property type="molecule type" value="Genomic_DNA"/>
</dbReference>
<dbReference type="AlphaFoldDB" id="G4TBJ9"/>
<comment type="caution">
    <text evidence="3">The sequence shown here is derived from an EMBL/GenBank/DDBJ whole genome shotgun (WGS) entry which is preliminary data.</text>
</comment>
<keyword evidence="4" id="KW-1185">Reference proteome</keyword>
<dbReference type="InterPro" id="IPR011333">
    <property type="entry name" value="SKP1/BTB/POZ_sf"/>
</dbReference>
<name>G4TBJ9_SERID</name>
<evidence type="ECO:0000313" key="3">
    <source>
        <dbReference type="EMBL" id="CCA68695.1"/>
    </source>
</evidence>
<dbReference type="HOGENOM" id="CLU_093557_0_0_1"/>
<dbReference type="CDD" id="cd18186">
    <property type="entry name" value="BTB_POZ_ZBTB_KLHL-like"/>
    <property type="match status" value="1"/>
</dbReference>
<dbReference type="InterPro" id="IPR000210">
    <property type="entry name" value="BTB/POZ_dom"/>
</dbReference>
<evidence type="ECO:0000256" key="1">
    <source>
        <dbReference type="SAM" id="MobiDB-lite"/>
    </source>
</evidence>
<evidence type="ECO:0000259" key="2">
    <source>
        <dbReference type="PROSITE" id="PS50097"/>
    </source>
</evidence>
<dbReference type="Proteomes" id="UP000007148">
    <property type="component" value="Unassembled WGS sequence"/>
</dbReference>
<evidence type="ECO:0000313" key="4">
    <source>
        <dbReference type="Proteomes" id="UP000007148"/>
    </source>
</evidence>
<feature type="region of interest" description="Disordered" evidence="1">
    <location>
        <begin position="1"/>
        <end position="23"/>
    </location>
</feature>
<dbReference type="OrthoDB" id="2367075at2759"/>
<dbReference type="OMA" id="EIDRTQY"/>
<sequence length="224" mass="25780">MSTSTSKPTATEAPGSEVNKPTSHPRFYFQTGDLVFQVENAIFKVHRHFLMEHSPVLQDMFSASHLIERSGDGEDDSPAFVLKDDSLRGWECILSLFYPQYALDGILNRKTDDYRNVFQQPRFTAVEWASILRVAHKYLMAAIEIEAMKGLQEACPPLDMVELMIVAQHVGSDELYNIALQSLAQRDQMLSFEEAEKIGFEAFYDVTRTEHVYFARTRREMRWS</sequence>
<dbReference type="Gene3D" id="3.30.710.10">
    <property type="entry name" value="Potassium Channel Kv1.1, Chain A"/>
    <property type="match status" value="1"/>
</dbReference>
<dbReference type="InParanoid" id="G4TBJ9"/>
<organism evidence="3 4">
    <name type="scientific">Serendipita indica (strain DSM 11827)</name>
    <name type="common">Root endophyte fungus</name>
    <name type="synonym">Piriformospora indica</name>
    <dbReference type="NCBI Taxonomy" id="1109443"/>
    <lineage>
        <taxon>Eukaryota</taxon>
        <taxon>Fungi</taxon>
        <taxon>Dikarya</taxon>
        <taxon>Basidiomycota</taxon>
        <taxon>Agaricomycotina</taxon>
        <taxon>Agaricomycetes</taxon>
        <taxon>Sebacinales</taxon>
        <taxon>Serendipitaceae</taxon>
        <taxon>Serendipita</taxon>
    </lineage>
</organism>